<dbReference type="Pfam" id="PF23190">
    <property type="entry name" value="LHD_TRPY1"/>
    <property type="match status" value="1"/>
</dbReference>
<evidence type="ECO:0000259" key="3">
    <source>
        <dbReference type="Pfam" id="PF23317"/>
    </source>
</evidence>
<comment type="caution">
    <text evidence="4">The sequence shown here is derived from an EMBL/GenBank/DDBJ whole genome shotgun (WGS) entry which is preliminary data.</text>
</comment>
<name>A0ABR2WHA5_9FUNG</name>
<organism evidence="4 5">
    <name type="scientific">Basidiobolus ranarum</name>
    <dbReference type="NCBI Taxonomy" id="34480"/>
    <lineage>
        <taxon>Eukaryota</taxon>
        <taxon>Fungi</taxon>
        <taxon>Fungi incertae sedis</taxon>
        <taxon>Zoopagomycota</taxon>
        <taxon>Entomophthoromycotina</taxon>
        <taxon>Basidiobolomycetes</taxon>
        <taxon>Basidiobolales</taxon>
        <taxon>Basidiobolaceae</taxon>
        <taxon>Basidiobolus</taxon>
    </lineage>
</organism>
<keyword evidence="1" id="KW-0472">Membrane</keyword>
<feature type="transmembrane region" description="Helical" evidence="1">
    <location>
        <begin position="378"/>
        <end position="398"/>
    </location>
</feature>
<gene>
    <name evidence="4" type="primary">YVC1_2</name>
    <name evidence="4" type="ORF">K7432_014597</name>
</gene>
<keyword evidence="5" id="KW-1185">Reference proteome</keyword>
<feature type="domain" description="Calcium channel YVC1-like C-terminal transmembrane" evidence="3">
    <location>
        <begin position="248"/>
        <end position="537"/>
    </location>
</feature>
<dbReference type="EMBL" id="JASJQH010001705">
    <property type="protein sequence ID" value="KAK9760913.1"/>
    <property type="molecule type" value="Genomic_DNA"/>
</dbReference>
<feature type="domain" description="YVC1 N-terminal linker helical" evidence="2">
    <location>
        <begin position="42"/>
        <end position="230"/>
    </location>
</feature>
<keyword evidence="1" id="KW-0812">Transmembrane</keyword>
<dbReference type="Proteomes" id="UP001479436">
    <property type="component" value="Unassembled WGS sequence"/>
</dbReference>
<feature type="transmembrane region" description="Helical" evidence="1">
    <location>
        <begin position="302"/>
        <end position="325"/>
    </location>
</feature>
<dbReference type="PANTHER" id="PTHR35859:SF4">
    <property type="entry name" value="MEMBRANE CHANNEL PROTEIN, PUTATIVE (AFU_ORTHOLOGUE AFUA_6G11300)-RELATED"/>
    <property type="match status" value="1"/>
</dbReference>
<evidence type="ECO:0000256" key="1">
    <source>
        <dbReference type="SAM" id="Phobius"/>
    </source>
</evidence>
<feature type="transmembrane region" description="Helical" evidence="1">
    <location>
        <begin position="337"/>
        <end position="357"/>
    </location>
</feature>
<evidence type="ECO:0000313" key="5">
    <source>
        <dbReference type="Proteomes" id="UP001479436"/>
    </source>
</evidence>
<accession>A0ABR2WHA5</accession>
<evidence type="ECO:0000313" key="4">
    <source>
        <dbReference type="EMBL" id="KAK9760913.1"/>
    </source>
</evidence>
<keyword evidence="1" id="KW-1133">Transmembrane helix</keyword>
<dbReference type="InterPro" id="IPR056336">
    <property type="entry name" value="YVC1_C"/>
</dbReference>
<sequence length="671" mass="77317">MSNRPDFSQVTSEEEQQSLLTTNTQATIFAAGDDANILARRVRKTITCLFSLINCIIPEPVESEDVTRCDSPIITKEVVHYALEAARLAGGYEEERIEPHHVVYCTLRCVAVYKKEAEKDATWTTLMDLRALASQVLAKNLIQTFHDRHSLNVDVLLCKYHSEGERIASATNAIEIAIDVHATLFLADYEVQKCIEAIWDGTILQKEDNHGNTYFVRYEANLSSSMRRHIHTERLNVPRYQDAIRIFSFLCFLGLYTCVVNNRTDEPEFLEWIVYAYVLGYIFEEFRLLYEGGVFYLSNLWHWVDIVMHSLFIVSFGFRVAVLLTHNHDKLAWYDDTAYDVLSMLAIVLWVKAVSLLDGWKFFGNMIIVLQAMIKDSFMFFLLLPWIFVGFLQSFYALGGGADGNEEKGILVSFSMLSRAFLADVNFDMAKTYHPIYGEFLFGVYLFFTVILLLNILIALFNSSYVRITKEAEREYLALFTFKAFSFLKSPDEFPFPVPFNLIEVIIVLPTSIVLPPKAYIWLKQKILSGLLRIPLVLIAWQEVRQLRALAFRELDTSLHEQLKSDATEAQAQQMTRVFLPLKTIPDHNHTKIESFHQYKKRIDYVKDNEYYSLNQESTKGKEAPEASGKTSLEQETLLKEVLETLTCMERKQTTLENSMKELLQRLKSAN</sequence>
<dbReference type="InterPro" id="IPR056337">
    <property type="entry name" value="LHD_YVC1"/>
</dbReference>
<dbReference type="InterPro" id="IPR052971">
    <property type="entry name" value="TRP_calcium_channel"/>
</dbReference>
<reference evidence="4 5" key="1">
    <citation type="submission" date="2023-04" db="EMBL/GenBank/DDBJ databases">
        <title>Genome of Basidiobolus ranarum AG-B5.</title>
        <authorList>
            <person name="Stajich J.E."/>
            <person name="Carter-House D."/>
            <person name="Gryganskyi A."/>
        </authorList>
    </citation>
    <scope>NUCLEOTIDE SEQUENCE [LARGE SCALE GENOMIC DNA]</scope>
    <source>
        <strain evidence="4 5">AG-B5</strain>
    </source>
</reference>
<protein>
    <submittedName>
        <fullName evidence="4">Calcium channel yvc1</fullName>
    </submittedName>
</protein>
<dbReference type="PANTHER" id="PTHR35859">
    <property type="entry name" value="NONSELECTIVE CATION CHANNEL PROTEIN"/>
    <property type="match status" value="1"/>
</dbReference>
<evidence type="ECO:0000259" key="2">
    <source>
        <dbReference type="Pfam" id="PF23190"/>
    </source>
</evidence>
<proteinExistence type="predicted"/>
<dbReference type="Pfam" id="PF23317">
    <property type="entry name" value="YVC1_C"/>
    <property type="match status" value="1"/>
</dbReference>
<feature type="transmembrane region" description="Helical" evidence="1">
    <location>
        <begin position="439"/>
        <end position="461"/>
    </location>
</feature>